<dbReference type="WBParaSite" id="ACRNAN_scaffold1248.g23736.t1">
    <property type="protein sequence ID" value="ACRNAN_scaffold1248.g23736.t1"/>
    <property type="gene ID" value="ACRNAN_scaffold1248.g23736"/>
</dbReference>
<proteinExistence type="predicted"/>
<keyword evidence="4" id="KW-1185">Reference proteome</keyword>
<evidence type="ECO:0000256" key="1">
    <source>
        <dbReference type="SAM" id="Phobius"/>
    </source>
</evidence>
<evidence type="ECO:0000313" key="4">
    <source>
        <dbReference type="Proteomes" id="UP000887540"/>
    </source>
</evidence>
<dbReference type="InterPro" id="IPR001304">
    <property type="entry name" value="C-type_lectin-like"/>
</dbReference>
<feature type="domain" description="Ig-like" evidence="3">
    <location>
        <begin position="177"/>
        <end position="291"/>
    </location>
</feature>
<evidence type="ECO:0000259" key="2">
    <source>
        <dbReference type="PROSITE" id="PS50041"/>
    </source>
</evidence>
<dbReference type="InterPro" id="IPR016187">
    <property type="entry name" value="CTDL_fold"/>
</dbReference>
<evidence type="ECO:0000313" key="5">
    <source>
        <dbReference type="WBParaSite" id="ACRNAN_scaffold1248.g23736.t1"/>
    </source>
</evidence>
<dbReference type="PROSITE" id="PS50835">
    <property type="entry name" value="IG_LIKE"/>
    <property type="match status" value="1"/>
</dbReference>
<feature type="domain" description="C-type lectin" evidence="2">
    <location>
        <begin position="306"/>
        <end position="430"/>
    </location>
</feature>
<name>A0A914CNB5_9BILA</name>
<organism evidence="4 5">
    <name type="scientific">Acrobeloides nanus</name>
    <dbReference type="NCBI Taxonomy" id="290746"/>
    <lineage>
        <taxon>Eukaryota</taxon>
        <taxon>Metazoa</taxon>
        <taxon>Ecdysozoa</taxon>
        <taxon>Nematoda</taxon>
        <taxon>Chromadorea</taxon>
        <taxon>Rhabditida</taxon>
        <taxon>Tylenchina</taxon>
        <taxon>Cephalobomorpha</taxon>
        <taxon>Cephaloboidea</taxon>
        <taxon>Cephalobidae</taxon>
        <taxon>Acrobeloides</taxon>
    </lineage>
</organism>
<dbReference type="InterPro" id="IPR050111">
    <property type="entry name" value="C-type_lectin/snaclec_domain"/>
</dbReference>
<dbReference type="SUPFAM" id="SSF56436">
    <property type="entry name" value="C-type lectin-like"/>
    <property type="match status" value="1"/>
</dbReference>
<accession>A0A914CNB5</accession>
<dbReference type="CDD" id="cd00037">
    <property type="entry name" value="CLECT"/>
    <property type="match status" value="1"/>
</dbReference>
<evidence type="ECO:0000259" key="3">
    <source>
        <dbReference type="PROSITE" id="PS50835"/>
    </source>
</evidence>
<dbReference type="SMART" id="SM00034">
    <property type="entry name" value="CLECT"/>
    <property type="match status" value="1"/>
</dbReference>
<keyword evidence="1" id="KW-0812">Transmembrane</keyword>
<keyword evidence="1" id="KW-1133">Transmembrane helix</keyword>
<feature type="transmembrane region" description="Helical" evidence="1">
    <location>
        <begin position="12"/>
        <end position="30"/>
    </location>
</feature>
<reference evidence="5" key="1">
    <citation type="submission" date="2022-11" db="UniProtKB">
        <authorList>
            <consortium name="WormBaseParasite"/>
        </authorList>
    </citation>
    <scope>IDENTIFICATION</scope>
</reference>
<dbReference type="Proteomes" id="UP000887540">
    <property type="component" value="Unplaced"/>
</dbReference>
<dbReference type="Gene3D" id="3.10.100.10">
    <property type="entry name" value="Mannose-Binding Protein A, subunit A"/>
    <property type="match status" value="1"/>
</dbReference>
<dbReference type="PANTHER" id="PTHR22803">
    <property type="entry name" value="MANNOSE, PHOSPHOLIPASE, LECTIN RECEPTOR RELATED"/>
    <property type="match status" value="1"/>
</dbReference>
<sequence length="462" mass="53536">MLLDQLSANMINNYLFIFILSSIIYGISFADIDPDWDLQITGNGLEKLGNGMYNIKASGKVDLVCKVIGQYHTIDVINATYTWSVDNHPVNDSWQRIKTDPKFERRYEVIKKGHPFDSILRITNQYGFRAPKHYEQINCVIKTMNNFSITKSIQLIYTPGDSSILLSHRKTFDYAHPLADENSAIDMNRETVKAEYGKQARMNCIVNKTLVKEIANGTQWGIRWFTPYYPDMEEINLHAGYYPDDKHDKYFEIEEFTVRNTHTSSLIIPKLAPYYYSDYMCRVFVNDTPISELLFHVYDEFKCFEETRKCYALTLLRGTYDAISNYCQEKNATVASIHSKRENDILTEIASSVLPPQGLDTTTTWVYIGLRRNMSETSSFYWADNSNFDYSNWQDGNPDDTTAEYVALNSKVGCGRPYDEKSFQIGKWDDFHAKWGTHANVPIRGVCQYSMDDLFEKYRIIV</sequence>
<keyword evidence="1" id="KW-0472">Membrane</keyword>
<dbReference type="InterPro" id="IPR007110">
    <property type="entry name" value="Ig-like_dom"/>
</dbReference>
<dbReference type="AlphaFoldDB" id="A0A914CNB5"/>
<dbReference type="PROSITE" id="PS50041">
    <property type="entry name" value="C_TYPE_LECTIN_2"/>
    <property type="match status" value="1"/>
</dbReference>
<protein>
    <submittedName>
        <fullName evidence="5">C-type lectin domain-containing protein</fullName>
    </submittedName>
</protein>
<dbReference type="Pfam" id="PF00059">
    <property type="entry name" value="Lectin_C"/>
    <property type="match status" value="1"/>
</dbReference>
<dbReference type="InterPro" id="IPR016186">
    <property type="entry name" value="C-type_lectin-like/link_sf"/>
</dbReference>